<dbReference type="OrthoDB" id="191189at2"/>
<keyword evidence="2" id="KW-1185">Reference proteome</keyword>
<dbReference type="EMBL" id="FNYV01000004">
    <property type="protein sequence ID" value="SEJ44552.1"/>
    <property type="molecule type" value="Genomic_DNA"/>
</dbReference>
<dbReference type="AlphaFoldDB" id="A0A1H6Z4Q0"/>
<dbReference type="STRING" id="1144548.SAMN05443287_104436"/>
<organism evidence="1 2">
    <name type="scientific">Micromonospora phaseoli</name>
    <dbReference type="NCBI Taxonomy" id="1144548"/>
    <lineage>
        <taxon>Bacteria</taxon>
        <taxon>Bacillati</taxon>
        <taxon>Actinomycetota</taxon>
        <taxon>Actinomycetes</taxon>
        <taxon>Micromonosporales</taxon>
        <taxon>Micromonosporaceae</taxon>
        <taxon>Micromonospora</taxon>
    </lineage>
</organism>
<reference evidence="2" key="1">
    <citation type="submission" date="2016-10" db="EMBL/GenBank/DDBJ databases">
        <authorList>
            <person name="Varghese N."/>
            <person name="Submissions S."/>
        </authorList>
    </citation>
    <scope>NUCLEOTIDE SEQUENCE [LARGE SCALE GENOMIC DNA]</scope>
    <source>
        <strain evidence="2">CGMCC 4.7038</strain>
    </source>
</reference>
<gene>
    <name evidence="1" type="ORF">SAMN05443287_104436</name>
</gene>
<dbReference type="Proteomes" id="UP000198707">
    <property type="component" value="Unassembled WGS sequence"/>
</dbReference>
<name>A0A1H6Z4Q0_9ACTN</name>
<evidence type="ECO:0000313" key="2">
    <source>
        <dbReference type="Proteomes" id="UP000198707"/>
    </source>
</evidence>
<accession>A0A1H6Z4Q0</accession>
<sequence length="131" mass="14027">MTAQLFGFRFDPPFRPALALLGVRPSTAWVRVDADDLAVGFGPWRLRTWRENVAGVEPGGPYRWWRVIGPHLSGADRGVTFGSTTAAGLCIRFVRPVPALLPGGWLRHPGMTVTVVDPAALARALTAPGGG</sequence>
<proteinExistence type="predicted"/>
<evidence type="ECO:0000313" key="1">
    <source>
        <dbReference type="EMBL" id="SEJ44552.1"/>
    </source>
</evidence>
<dbReference type="RefSeq" id="WP_092380142.1">
    <property type="nucleotide sequence ID" value="NZ_BOPI01000005.1"/>
</dbReference>
<protein>
    <submittedName>
        <fullName evidence="1">Uncharacterized protein</fullName>
    </submittedName>
</protein>